<dbReference type="UniPathway" id="UPA00094"/>
<evidence type="ECO:0000256" key="5">
    <source>
        <dbReference type="ARBA" id="ARBA00023098"/>
    </source>
</evidence>
<dbReference type="PROSITE" id="PS50075">
    <property type="entry name" value="CARRIER"/>
    <property type="match status" value="1"/>
</dbReference>
<comment type="PTM">
    <text evidence="9">4'-phosphopantetheine is transferred from CoA to a specific serine of apo-ACP by acpS.</text>
</comment>
<dbReference type="NCBIfam" id="NF002148">
    <property type="entry name" value="PRK00982.1-2"/>
    <property type="match status" value="1"/>
</dbReference>
<dbReference type="GeneID" id="93332581"/>
<evidence type="ECO:0000256" key="2">
    <source>
        <dbReference type="ARBA" id="ARBA00022516"/>
    </source>
</evidence>
<comment type="PTM">
    <text evidence="7">4'-phosphopantetheine is transferred from CoA to a specific serine of apo-ACP by AcpS. This modification is essential for activity because fatty acids are bound in thioester linkage to the sulfhydryl of the prosthetic group.</text>
</comment>
<feature type="modified residue" description="O-(pantetheine 4'-phosphoryl)serine" evidence="7">
    <location>
        <position position="34"/>
    </location>
</feature>
<evidence type="ECO:0000256" key="4">
    <source>
        <dbReference type="ARBA" id="ARBA00022832"/>
    </source>
</evidence>
<sequence>MLEKVKEIVSDSLGADINTITEATSFKDDLGADSLDLFEVVMAFEEEFDVEIPSEDLEQIATVGDVVKYLEAHK</sequence>
<keyword evidence="2 7" id="KW-0444">Lipid biosynthesis</keyword>
<keyword evidence="5 7" id="KW-0443">Lipid metabolism</keyword>
<dbReference type="RefSeq" id="WP_025654627.1">
    <property type="nucleotide sequence ID" value="NZ_QVIA01000033.1"/>
</dbReference>
<evidence type="ECO:0000313" key="12">
    <source>
        <dbReference type="Proteomes" id="UP000261111"/>
    </source>
</evidence>
<evidence type="ECO:0000256" key="9">
    <source>
        <dbReference type="RuleBase" id="RU003545"/>
    </source>
</evidence>
<dbReference type="PANTHER" id="PTHR20863:SF76">
    <property type="entry name" value="CARRIER DOMAIN-CONTAINING PROTEIN"/>
    <property type="match status" value="1"/>
</dbReference>
<dbReference type="GO" id="GO:0005829">
    <property type="term" value="C:cytosol"/>
    <property type="evidence" value="ECO:0007669"/>
    <property type="project" value="TreeGrafter"/>
</dbReference>
<dbReference type="GO" id="GO:0009245">
    <property type="term" value="P:lipid A biosynthetic process"/>
    <property type="evidence" value="ECO:0007669"/>
    <property type="project" value="TreeGrafter"/>
</dbReference>
<dbReference type="GO" id="GO:0000035">
    <property type="term" value="F:acyl binding"/>
    <property type="evidence" value="ECO:0007669"/>
    <property type="project" value="TreeGrafter"/>
</dbReference>
<dbReference type="InterPro" id="IPR036736">
    <property type="entry name" value="ACP-like_sf"/>
</dbReference>
<dbReference type="SUPFAM" id="SSF47336">
    <property type="entry name" value="ACP-like"/>
    <property type="match status" value="1"/>
</dbReference>
<name>A0A3E2WGH2_9FIRM</name>
<comment type="pathway">
    <text evidence="7 9">Lipid metabolism; fatty acid biosynthesis.</text>
</comment>
<evidence type="ECO:0000259" key="10">
    <source>
        <dbReference type="PROSITE" id="PS50075"/>
    </source>
</evidence>
<reference evidence="11 12" key="1">
    <citation type="submission" date="2018-08" db="EMBL/GenBank/DDBJ databases">
        <title>A genome reference for cultivated species of the human gut microbiota.</title>
        <authorList>
            <person name="Zou Y."/>
            <person name="Xue W."/>
            <person name="Luo G."/>
        </authorList>
    </citation>
    <scope>NUCLEOTIDE SEQUENCE [LARGE SCALE GENOMIC DNA]</scope>
    <source>
        <strain evidence="11 12">AF19-21</strain>
    </source>
</reference>
<feature type="domain" description="Carrier" evidence="10">
    <location>
        <begin position="1"/>
        <end position="74"/>
    </location>
</feature>
<dbReference type="InterPro" id="IPR009081">
    <property type="entry name" value="PP-bd_ACP"/>
</dbReference>
<gene>
    <name evidence="7" type="primary">acpP</name>
    <name evidence="11" type="ORF">DWX41_20635</name>
</gene>
<dbReference type="Proteomes" id="UP000261111">
    <property type="component" value="Unassembled WGS sequence"/>
</dbReference>
<accession>A0A3E2WGH2</accession>
<evidence type="ECO:0000256" key="7">
    <source>
        <dbReference type="HAMAP-Rule" id="MF_01217"/>
    </source>
</evidence>
<proteinExistence type="inferred from homology"/>
<dbReference type="Gene3D" id="1.10.1200.10">
    <property type="entry name" value="ACP-like"/>
    <property type="match status" value="1"/>
</dbReference>
<comment type="caution">
    <text evidence="11">The sequence shown here is derived from an EMBL/GenBank/DDBJ whole genome shotgun (WGS) entry which is preliminary data.</text>
</comment>
<keyword evidence="6 7" id="KW-0275">Fatty acid biosynthesis</keyword>
<dbReference type="GO" id="GO:0016020">
    <property type="term" value="C:membrane"/>
    <property type="evidence" value="ECO:0007669"/>
    <property type="project" value="GOC"/>
</dbReference>
<evidence type="ECO:0000256" key="3">
    <source>
        <dbReference type="ARBA" id="ARBA00022553"/>
    </source>
</evidence>
<evidence type="ECO:0000256" key="6">
    <source>
        <dbReference type="ARBA" id="ARBA00023160"/>
    </source>
</evidence>
<keyword evidence="4 7" id="KW-0276">Fatty acid metabolism</keyword>
<dbReference type="Pfam" id="PF00550">
    <property type="entry name" value="PP-binding"/>
    <property type="match status" value="1"/>
</dbReference>
<dbReference type="InterPro" id="IPR003231">
    <property type="entry name" value="ACP"/>
</dbReference>
<keyword evidence="7" id="KW-0963">Cytoplasm</keyword>
<dbReference type="NCBIfam" id="NF002151">
    <property type="entry name" value="PRK00982.1-5"/>
    <property type="match status" value="1"/>
</dbReference>
<evidence type="ECO:0000313" key="11">
    <source>
        <dbReference type="EMBL" id="RGC25125.1"/>
    </source>
</evidence>
<comment type="function">
    <text evidence="7 9">Carrier of the growing fatty acid chain in fatty acid biosynthesis.</text>
</comment>
<dbReference type="HAMAP" id="MF_01217">
    <property type="entry name" value="Acyl_carrier"/>
    <property type="match status" value="1"/>
</dbReference>
<dbReference type="EMBL" id="QVIA01000033">
    <property type="protein sequence ID" value="RGC25125.1"/>
    <property type="molecule type" value="Genomic_DNA"/>
</dbReference>
<dbReference type="AlphaFoldDB" id="A0A3E2WGH2"/>
<protein>
    <recommendedName>
        <fullName evidence="7 8">Acyl carrier protein</fullName>
        <shortName evidence="7">ACP</shortName>
    </recommendedName>
</protein>
<comment type="similarity">
    <text evidence="7">Belongs to the acyl carrier protein (ACP) family.</text>
</comment>
<keyword evidence="1 7" id="KW-0596">Phosphopantetheine</keyword>
<dbReference type="GO" id="GO:0000036">
    <property type="term" value="F:acyl carrier activity"/>
    <property type="evidence" value="ECO:0007669"/>
    <property type="project" value="UniProtKB-UniRule"/>
</dbReference>
<evidence type="ECO:0000256" key="1">
    <source>
        <dbReference type="ARBA" id="ARBA00022450"/>
    </source>
</evidence>
<organism evidence="11 12">
    <name type="scientific">Hungatella hathewayi</name>
    <dbReference type="NCBI Taxonomy" id="154046"/>
    <lineage>
        <taxon>Bacteria</taxon>
        <taxon>Bacillati</taxon>
        <taxon>Bacillota</taxon>
        <taxon>Clostridia</taxon>
        <taxon>Lachnospirales</taxon>
        <taxon>Lachnospiraceae</taxon>
        <taxon>Hungatella</taxon>
    </lineage>
</organism>
<keyword evidence="3 7" id="KW-0597">Phosphoprotein</keyword>
<comment type="subcellular location">
    <subcellularLocation>
        <location evidence="7">Cytoplasm</location>
    </subcellularLocation>
</comment>
<dbReference type="NCBIfam" id="NF002150">
    <property type="entry name" value="PRK00982.1-4"/>
    <property type="match status" value="1"/>
</dbReference>
<dbReference type="NCBIfam" id="TIGR00517">
    <property type="entry name" value="acyl_carrier"/>
    <property type="match status" value="1"/>
</dbReference>
<evidence type="ECO:0000256" key="8">
    <source>
        <dbReference type="NCBIfam" id="TIGR00517"/>
    </source>
</evidence>
<dbReference type="PANTHER" id="PTHR20863">
    <property type="entry name" value="ACYL CARRIER PROTEIN"/>
    <property type="match status" value="1"/>
</dbReference>